<evidence type="ECO:0000256" key="1">
    <source>
        <dbReference type="SAM" id="Coils"/>
    </source>
</evidence>
<dbReference type="Proteomes" id="UP000001357">
    <property type="component" value="Unassembled WGS sequence"/>
</dbReference>
<evidence type="ECO:0000256" key="2">
    <source>
        <dbReference type="SAM" id="MobiDB-lite"/>
    </source>
</evidence>
<proteinExistence type="predicted"/>
<evidence type="ECO:0000313" key="3">
    <source>
        <dbReference type="EMBL" id="EDQ87693.1"/>
    </source>
</evidence>
<dbReference type="InParanoid" id="A9V4E0"/>
<feature type="region of interest" description="Disordered" evidence="2">
    <location>
        <begin position="1165"/>
        <end position="1190"/>
    </location>
</feature>
<accession>A9V4E0</accession>
<organism evidence="3 4">
    <name type="scientific">Monosiga brevicollis</name>
    <name type="common">Choanoflagellate</name>
    <dbReference type="NCBI Taxonomy" id="81824"/>
    <lineage>
        <taxon>Eukaryota</taxon>
        <taxon>Choanoflagellata</taxon>
        <taxon>Craspedida</taxon>
        <taxon>Salpingoecidae</taxon>
        <taxon>Monosiga</taxon>
    </lineage>
</organism>
<feature type="compositionally biased region" description="Low complexity" evidence="2">
    <location>
        <begin position="1429"/>
        <end position="1442"/>
    </location>
</feature>
<gene>
    <name evidence="3" type="ORF">MONBRDRAFT_9840</name>
</gene>
<reference evidence="3 4" key="1">
    <citation type="journal article" date="2008" name="Nature">
        <title>The genome of the choanoflagellate Monosiga brevicollis and the origin of metazoans.</title>
        <authorList>
            <consortium name="JGI Sequencing"/>
            <person name="King N."/>
            <person name="Westbrook M.J."/>
            <person name="Young S.L."/>
            <person name="Kuo A."/>
            <person name="Abedin M."/>
            <person name="Chapman J."/>
            <person name="Fairclough S."/>
            <person name="Hellsten U."/>
            <person name="Isogai Y."/>
            <person name="Letunic I."/>
            <person name="Marr M."/>
            <person name="Pincus D."/>
            <person name="Putnam N."/>
            <person name="Rokas A."/>
            <person name="Wright K.J."/>
            <person name="Zuzow R."/>
            <person name="Dirks W."/>
            <person name="Good M."/>
            <person name="Goodstein D."/>
            <person name="Lemons D."/>
            <person name="Li W."/>
            <person name="Lyons J.B."/>
            <person name="Morris A."/>
            <person name="Nichols S."/>
            <person name="Richter D.J."/>
            <person name="Salamov A."/>
            <person name="Bork P."/>
            <person name="Lim W.A."/>
            <person name="Manning G."/>
            <person name="Miller W.T."/>
            <person name="McGinnis W."/>
            <person name="Shapiro H."/>
            <person name="Tjian R."/>
            <person name="Grigoriev I.V."/>
            <person name="Rokhsar D."/>
        </authorList>
    </citation>
    <scope>NUCLEOTIDE SEQUENCE [LARGE SCALE GENOMIC DNA]</scope>
    <source>
        <strain evidence="4">MX1 / ATCC 50154</strain>
    </source>
</reference>
<keyword evidence="1" id="KW-0175">Coiled coil</keyword>
<name>A9V4E0_MONBE</name>
<feature type="region of interest" description="Disordered" evidence="2">
    <location>
        <begin position="31"/>
        <end position="81"/>
    </location>
</feature>
<feature type="coiled-coil region" evidence="1">
    <location>
        <begin position="975"/>
        <end position="1030"/>
    </location>
</feature>
<feature type="region of interest" description="Disordered" evidence="2">
    <location>
        <begin position="1426"/>
        <end position="1473"/>
    </location>
</feature>
<sequence>MVLSSGSEAEQLLAHRDGAVRQRLLLRLRSDDPDSDKQASLVGVNDAASRVAQRQQQRRAKQAPEPSGSRGKLSTQTGPDGADLDAVQRLIAPALNMLVQNKFLPYQSAPALLQFLIEANAPSHVCAAFQAHDAGTKRLLHLLGGSPGPTQTCAHSLVRAVNLTSTLLAWCARHAAELESTGQVDLAAFKGVGSLTPSSIDDVVALVQSAAVLAPLADRHSDAPNALGAIMNALHRWPSDKPRRLPISLLAPIVGLLEGKPSTASGASPDWFLRFLHFVAVHVAADLDRQQCDQETRVRASAGELELAPEQAQLVQLQGSFFSALQDLFFGATCARARATTARILQAMPSGTLPKILVQQLGFHLQSPSNSREHRQAFIQASALYLRPSAAAEALLVLMEKAIHEASSAEFDEHWLAWVLALGDLVASTEHVTDTVYDVLSDAVLHELVLTVERHDSHATLDAYLAAQPADAIATPLYQLLSKARLVSAGKVQAASQVLEESNDRPPSSACSHSSEHLVTRHGYDAQGHPRATVLQRFATALEDQLVARILRATDAEARCNGLLLLQPFAPELSQYGSNLKVSTHVFAQPRSLVSIEWMTLTLELATWVSSLHGCCYYQAVLGVFVEDEASNVAAAAMDCLRLLGIWHPSILARVLAFAYSSNATLREAARKYVLSFQSVHIATAGAEADVRPAIVTLALEELAGVAVEGQLRLAAPRPADACEVTTLALEVLDAVTGWQVERGCMHDAFQVMGAVEAFVGKRAKFAPVAAQTRAWTMLTNNRQLTPDFLQWIMGHVRSSRAALEGAQTDGLLAGLGSGQIDRDALVQAVCGLELLGPQDFEVVVAFAAANPAAAPYFAGPVCRYLAQAPQHQRGSAGERLQGSKTGGALPLLTKVMLTPETDVEAQRALQGVLAAPGREQAMVQQELASKADPLGATKDDSGEMDPSAFTVAPEFEQMAMPQLPQTGKASRDAFLSLERQVDRLTQTLAECQEQLRLAREQAEGLDGELVTAQEQNLFLQERCNLLEQKGAQQRMAFEAKLRRTCDQLGVGVEDGNGRSVEAWSAPGHDDASTAQLEQKLQQHAEQLRQQREQELVALFGQMDPARLRQTENWSVSGYGVEAVDGEDMTVDLADLPVAERVKLLEMRVKREEESLQRARALTVQMKQQRQQRRVPSQAEGKDAAAGRDGGSRIAVRARLTDVASLRALMAPVTQAVTMLRSLANEVDASEPHEGVQRVFQYLLAHSLRGATGFVEQLAAAGTGGASDATMGGGDFRLPTLDEATGQSLGRCAQLLSMAGDYGLQSWGRRELSADTRGTLESLGLSALPTAGMLAQRGGEVFEAILHRAQALQQLYPTSRVSADLETVRVAMARAAELDPVLAPRLRRTAELVFDRLAHLWPSAAFMPGLHLRSFRCSMLVPKSKGVGATPAPGDDSDSSASEPEHEVGAKDTSLPARPGAGTGGGPSAPRKGRAALRRQLPVFDVQAKTAVATVALPAKVYCFERCLVLVRRHGAGRKLEACLEWPVLTLEQLHGNLPFALLKAPAPGAGVITIRFKQTLDVTQLLDLAVSRRQAALAACD</sequence>
<dbReference type="RefSeq" id="XP_001747613.1">
    <property type="nucleotide sequence ID" value="XM_001747561.1"/>
</dbReference>
<evidence type="ECO:0000313" key="4">
    <source>
        <dbReference type="Proteomes" id="UP000001357"/>
    </source>
</evidence>
<protein>
    <submittedName>
        <fullName evidence="3">Uncharacterized protein</fullName>
    </submittedName>
</protein>
<dbReference type="EMBL" id="CH991558">
    <property type="protein sequence ID" value="EDQ87693.1"/>
    <property type="molecule type" value="Genomic_DNA"/>
</dbReference>
<keyword evidence="4" id="KW-1185">Reference proteome</keyword>
<dbReference type="KEGG" id="mbr:MONBRDRAFT_9840"/>
<dbReference type="GeneID" id="5892768"/>